<keyword evidence="3" id="KW-0804">Transcription</keyword>
<feature type="domain" description="HTH luxR-type" evidence="6">
    <location>
        <begin position="373"/>
        <end position="438"/>
    </location>
</feature>
<keyword evidence="4" id="KW-0812">Transmembrane</keyword>
<dbReference type="InterPro" id="IPR011623">
    <property type="entry name" value="7TMR_DISM_rcpt_extracell_dom1"/>
</dbReference>
<dbReference type="SUPFAM" id="SSF46894">
    <property type="entry name" value="C-terminal effector domain of the bipartite response regulators"/>
    <property type="match status" value="1"/>
</dbReference>
<dbReference type="Pfam" id="PF07695">
    <property type="entry name" value="7TMR-DISM_7TM"/>
    <property type="match status" value="1"/>
</dbReference>
<dbReference type="PANTHER" id="PTHR44688">
    <property type="entry name" value="DNA-BINDING TRANSCRIPTIONAL ACTIVATOR DEVR_DOSR"/>
    <property type="match status" value="1"/>
</dbReference>
<evidence type="ECO:0000313" key="7">
    <source>
        <dbReference type="EMBL" id="MFC4269501.1"/>
    </source>
</evidence>
<dbReference type="Pfam" id="PF00196">
    <property type="entry name" value="GerE"/>
    <property type="match status" value="1"/>
</dbReference>
<dbReference type="PROSITE" id="PS50043">
    <property type="entry name" value="HTH_LUXR_2"/>
    <property type="match status" value="1"/>
</dbReference>
<dbReference type="PRINTS" id="PR00038">
    <property type="entry name" value="HTHLUXR"/>
</dbReference>
<keyword evidence="4" id="KW-1133">Transmembrane helix</keyword>
<sequence>MKFRLSLLLCFLYLSFFGQEKVFYFKDANKEYSSKTIGSANFKEVVDDIVLESKTDAVFWFKIPKSLDDDDYVFQIKSIDTKGSKGFQGNKVLEKLPYQRYNVFQFTRDEDTFIKTASNSKAYYPITLNKSDIFNFNEKKIITYNSFYYGFSFLVILYCFVYYFYFKDYAFLYYSVFLASITLGFLIIDGTLNLFGVSKKITNFLIITNYIALAFFASKFINSFLFLESIYPKLKKYTYTVGVLIILSGLIYFITDSHLYLLILNVLVFSLLLIYWLTSVLLFKRNIYTKILVLAFALLLFSAIDSFVLTNFGFRIFKSNPLLMKIGGIVQIIVLWFAVIYREKILRKENAFMKKEIISFSDSINLNDEKLKNENTLEDLSHREREIFNLIIQGKSNKLISAELNISVNTVKFHIKNIYEKLNIKSRKEALNIDLNIAKF</sequence>
<evidence type="ECO:0000256" key="5">
    <source>
        <dbReference type="SAM" id="SignalP"/>
    </source>
</evidence>
<feature type="transmembrane region" description="Helical" evidence="4">
    <location>
        <begin position="291"/>
        <end position="310"/>
    </location>
</feature>
<dbReference type="PANTHER" id="PTHR44688:SF16">
    <property type="entry name" value="DNA-BINDING TRANSCRIPTIONAL ACTIVATOR DEVR_DOSR"/>
    <property type="match status" value="1"/>
</dbReference>
<feature type="transmembrane region" description="Helical" evidence="4">
    <location>
        <begin position="172"/>
        <end position="195"/>
    </location>
</feature>
<feature type="transmembrane region" description="Helical" evidence="4">
    <location>
        <begin position="147"/>
        <end position="165"/>
    </location>
</feature>
<dbReference type="Gene3D" id="1.10.10.10">
    <property type="entry name" value="Winged helix-like DNA-binding domain superfamily/Winged helix DNA-binding domain"/>
    <property type="match status" value="1"/>
</dbReference>
<evidence type="ECO:0000256" key="4">
    <source>
        <dbReference type="SAM" id="Phobius"/>
    </source>
</evidence>
<keyword evidence="5" id="KW-0732">Signal</keyword>
<feature type="transmembrane region" description="Helical" evidence="4">
    <location>
        <begin position="322"/>
        <end position="341"/>
    </location>
</feature>
<proteinExistence type="predicted"/>
<evidence type="ECO:0000256" key="3">
    <source>
        <dbReference type="ARBA" id="ARBA00023163"/>
    </source>
</evidence>
<name>A0ABV8RB19_9FLAO</name>
<feature type="transmembrane region" description="Helical" evidence="4">
    <location>
        <begin position="260"/>
        <end position="284"/>
    </location>
</feature>
<evidence type="ECO:0000313" key="8">
    <source>
        <dbReference type="Proteomes" id="UP001595826"/>
    </source>
</evidence>
<keyword evidence="4" id="KW-0472">Membrane</keyword>
<protein>
    <submittedName>
        <fullName evidence="7">LuxR C-terminal-related transcriptional regulator</fullName>
    </submittedName>
</protein>
<feature type="signal peptide" evidence="5">
    <location>
        <begin position="1"/>
        <end position="20"/>
    </location>
</feature>
<evidence type="ECO:0000256" key="1">
    <source>
        <dbReference type="ARBA" id="ARBA00023015"/>
    </source>
</evidence>
<dbReference type="SMART" id="SM00421">
    <property type="entry name" value="HTH_LUXR"/>
    <property type="match status" value="1"/>
</dbReference>
<keyword evidence="2" id="KW-0238">DNA-binding</keyword>
<feature type="chain" id="PRO_5045573720" evidence="5">
    <location>
        <begin position="21"/>
        <end position="440"/>
    </location>
</feature>
<evidence type="ECO:0000259" key="6">
    <source>
        <dbReference type="PROSITE" id="PS50043"/>
    </source>
</evidence>
<accession>A0ABV8RB19</accession>
<gene>
    <name evidence="7" type="ORF">ACFOWD_11335</name>
</gene>
<dbReference type="InterPro" id="IPR036388">
    <property type="entry name" value="WH-like_DNA-bd_sf"/>
</dbReference>
<dbReference type="PROSITE" id="PS00622">
    <property type="entry name" value="HTH_LUXR_1"/>
    <property type="match status" value="1"/>
</dbReference>
<dbReference type="InterPro" id="IPR016032">
    <property type="entry name" value="Sig_transdc_resp-reg_C-effctor"/>
</dbReference>
<reference evidence="8" key="1">
    <citation type="journal article" date="2019" name="Int. J. Syst. Evol. Microbiol.">
        <title>The Global Catalogue of Microorganisms (GCM) 10K type strain sequencing project: providing services to taxonomists for standard genome sequencing and annotation.</title>
        <authorList>
            <consortium name="The Broad Institute Genomics Platform"/>
            <consortium name="The Broad Institute Genome Sequencing Center for Infectious Disease"/>
            <person name="Wu L."/>
            <person name="Ma J."/>
        </authorList>
    </citation>
    <scope>NUCLEOTIDE SEQUENCE [LARGE SCALE GENOMIC DNA]</scope>
    <source>
        <strain evidence="8">CECT 8655</strain>
    </source>
</reference>
<dbReference type="RefSeq" id="WP_377410637.1">
    <property type="nucleotide sequence ID" value="NZ_JBHSCY010000002.1"/>
</dbReference>
<dbReference type="InterPro" id="IPR000792">
    <property type="entry name" value="Tscrpt_reg_LuxR_C"/>
</dbReference>
<feature type="transmembrane region" description="Helical" evidence="4">
    <location>
        <begin position="237"/>
        <end position="254"/>
    </location>
</feature>
<keyword evidence="8" id="KW-1185">Reference proteome</keyword>
<comment type="caution">
    <text evidence="7">The sequence shown here is derived from an EMBL/GenBank/DDBJ whole genome shotgun (WGS) entry which is preliminary data.</text>
</comment>
<organism evidence="7 8">
    <name type="scientific">Polaribacter marinivivus</name>
    <dbReference type="NCBI Taxonomy" id="1524260"/>
    <lineage>
        <taxon>Bacteria</taxon>
        <taxon>Pseudomonadati</taxon>
        <taxon>Bacteroidota</taxon>
        <taxon>Flavobacteriia</taxon>
        <taxon>Flavobacteriales</taxon>
        <taxon>Flavobacteriaceae</taxon>
    </lineage>
</organism>
<dbReference type="EMBL" id="JBHSCY010000002">
    <property type="protein sequence ID" value="MFC4269501.1"/>
    <property type="molecule type" value="Genomic_DNA"/>
</dbReference>
<dbReference type="CDD" id="cd06170">
    <property type="entry name" value="LuxR_C_like"/>
    <property type="match status" value="1"/>
</dbReference>
<keyword evidence="1" id="KW-0805">Transcription regulation</keyword>
<dbReference type="Proteomes" id="UP001595826">
    <property type="component" value="Unassembled WGS sequence"/>
</dbReference>
<evidence type="ECO:0000256" key="2">
    <source>
        <dbReference type="ARBA" id="ARBA00023125"/>
    </source>
</evidence>
<feature type="transmembrane region" description="Helical" evidence="4">
    <location>
        <begin position="201"/>
        <end position="225"/>
    </location>
</feature>